<dbReference type="CDD" id="cd00610">
    <property type="entry name" value="OAT_like"/>
    <property type="match status" value="1"/>
</dbReference>
<evidence type="ECO:0000313" key="5">
    <source>
        <dbReference type="EMBL" id="GEO81655.1"/>
    </source>
</evidence>
<dbReference type="Proteomes" id="UP000321567">
    <property type="component" value="Unassembled WGS sequence"/>
</dbReference>
<dbReference type="SUPFAM" id="SSF53383">
    <property type="entry name" value="PLP-dependent transferases"/>
    <property type="match status" value="1"/>
</dbReference>
<dbReference type="PIRSF" id="PIRSF000521">
    <property type="entry name" value="Transaminase_4ab_Lys_Orn"/>
    <property type="match status" value="1"/>
</dbReference>
<dbReference type="PANTHER" id="PTHR43094:SF1">
    <property type="entry name" value="AMINOTRANSFERASE CLASS-III"/>
    <property type="match status" value="1"/>
</dbReference>
<dbReference type="InterPro" id="IPR015424">
    <property type="entry name" value="PyrdxlP-dep_Trfase"/>
</dbReference>
<dbReference type="InterPro" id="IPR015422">
    <property type="entry name" value="PyrdxlP-dep_Trfase_small"/>
</dbReference>
<keyword evidence="3 4" id="KW-0663">Pyridoxal phosphate</keyword>
<dbReference type="InterPro" id="IPR015421">
    <property type="entry name" value="PyrdxlP-dep_Trfase_major"/>
</dbReference>
<name>A0A512H876_9PROT</name>
<evidence type="ECO:0000256" key="2">
    <source>
        <dbReference type="ARBA" id="ARBA00008954"/>
    </source>
</evidence>
<comment type="cofactor">
    <cofactor evidence="1">
        <name>pyridoxal 5'-phosphate</name>
        <dbReference type="ChEBI" id="CHEBI:597326"/>
    </cofactor>
</comment>
<dbReference type="NCBIfam" id="NF004755">
    <property type="entry name" value="PRK06082.1"/>
    <property type="match status" value="1"/>
</dbReference>
<organism evidence="5 6">
    <name type="scientific">Pararhodospirillum oryzae</name>
    <dbReference type="NCBI Taxonomy" id="478448"/>
    <lineage>
        <taxon>Bacteria</taxon>
        <taxon>Pseudomonadati</taxon>
        <taxon>Pseudomonadota</taxon>
        <taxon>Alphaproteobacteria</taxon>
        <taxon>Rhodospirillales</taxon>
        <taxon>Rhodospirillaceae</taxon>
        <taxon>Pararhodospirillum</taxon>
    </lineage>
</organism>
<keyword evidence="5" id="KW-0032">Aminotransferase</keyword>
<sequence length="461" mass="48283">MNSLNPPAPDFLGEGDGNLSPAREAWAGRYRGPQATALVARDAAVFLPQALSTPCLSAIRAAEGAWLTDADGRRLLDFHGNAAHTLGYGHPRLLAALRDQMTALSFSPRRYTNEVAVLLGERLRAVAPQEDARILLTTGGSDAIEVALKLARLATGRFKTLSFWDAFHGAGFGAASVGGEAHFRSHGLGPLLPGTAHVAPFACYRCPYGHADNASCGLACAAMIRYVLEREGDVAAVIAEPARAVPTLPPPGFWPLVREACTAHGALLIFDEIPTGLGRTGHLFASDAWNVVPDITVLGKGLGGGVLPVAAVVARGALAGAVRAVSIGHYTHEKNPLLARAALTTLEILLDEDLPARARALGAHALARLDEMKARHALIGDVRGLGLLLGVEVVADRETRAPDPAAAERVLYHALARGLSFKVSLGNVLTLMPPLTIDQADLDRALDILDVSLAQAAGGNS</sequence>
<proteinExistence type="inferred from homology"/>
<evidence type="ECO:0000256" key="1">
    <source>
        <dbReference type="ARBA" id="ARBA00001933"/>
    </source>
</evidence>
<dbReference type="GO" id="GO:0030170">
    <property type="term" value="F:pyridoxal phosphate binding"/>
    <property type="evidence" value="ECO:0007669"/>
    <property type="project" value="InterPro"/>
</dbReference>
<comment type="similarity">
    <text evidence="2 4">Belongs to the class-III pyridoxal-phosphate-dependent aminotransferase family.</text>
</comment>
<dbReference type="GO" id="GO:0008483">
    <property type="term" value="F:transaminase activity"/>
    <property type="evidence" value="ECO:0007669"/>
    <property type="project" value="UniProtKB-KW"/>
</dbReference>
<dbReference type="Pfam" id="PF00202">
    <property type="entry name" value="Aminotran_3"/>
    <property type="match status" value="1"/>
</dbReference>
<keyword evidence="5" id="KW-0808">Transferase</keyword>
<gene>
    <name evidence="5" type="ORF">ROR02_17860</name>
</gene>
<dbReference type="RefSeq" id="WP_246135476.1">
    <property type="nucleotide sequence ID" value="NZ_BJZO01000043.1"/>
</dbReference>
<reference evidence="5 6" key="1">
    <citation type="submission" date="2019-07" db="EMBL/GenBank/DDBJ databases">
        <title>Whole genome shotgun sequence of Rhodospirillum oryzae NBRC 107573.</title>
        <authorList>
            <person name="Hosoyama A."/>
            <person name="Uohara A."/>
            <person name="Ohji S."/>
            <person name="Ichikawa N."/>
        </authorList>
    </citation>
    <scope>NUCLEOTIDE SEQUENCE [LARGE SCALE GENOMIC DNA]</scope>
    <source>
        <strain evidence="5 6">NBRC 107573</strain>
    </source>
</reference>
<evidence type="ECO:0000256" key="3">
    <source>
        <dbReference type="ARBA" id="ARBA00022898"/>
    </source>
</evidence>
<dbReference type="Gene3D" id="3.90.1150.10">
    <property type="entry name" value="Aspartate Aminotransferase, domain 1"/>
    <property type="match status" value="1"/>
</dbReference>
<protein>
    <submittedName>
        <fullName evidence="5">Aspartate aminotransferase family protein</fullName>
    </submittedName>
</protein>
<dbReference type="InterPro" id="IPR049704">
    <property type="entry name" value="Aminotrans_3_PPA_site"/>
</dbReference>
<dbReference type="InterPro" id="IPR005814">
    <property type="entry name" value="Aminotrans_3"/>
</dbReference>
<dbReference type="PROSITE" id="PS00600">
    <property type="entry name" value="AA_TRANSFER_CLASS_3"/>
    <property type="match status" value="1"/>
</dbReference>
<evidence type="ECO:0000313" key="6">
    <source>
        <dbReference type="Proteomes" id="UP000321567"/>
    </source>
</evidence>
<dbReference type="EMBL" id="BJZO01000043">
    <property type="protein sequence ID" value="GEO81655.1"/>
    <property type="molecule type" value="Genomic_DNA"/>
</dbReference>
<dbReference type="AlphaFoldDB" id="A0A512H876"/>
<dbReference type="Gene3D" id="3.40.640.10">
    <property type="entry name" value="Type I PLP-dependent aspartate aminotransferase-like (Major domain)"/>
    <property type="match status" value="1"/>
</dbReference>
<dbReference type="PANTHER" id="PTHR43094">
    <property type="entry name" value="AMINOTRANSFERASE"/>
    <property type="match status" value="1"/>
</dbReference>
<comment type="caution">
    <text evidence="5">The sequence shown here is derived from an EMBL/GenBank/DDBJ whole genome shotgun (WGS) entry which is preliminary data.</text>
</comment>
<accession>A0A512H876</accession>
<evidence type="ECO:0000256" key="4">
    <source>
        <dbReference type="RuleBase" id="RU003560"/>
    </source>
</evidence>
<keyword evidence="6" id="KW-1185">Reference proteome</keyword>